<evidence type="ECO:0000313" key="2">
    <source>
        <dbReference type="Proteomes" id="UP000825933"/>
    </source>
</evidence>
<dbReference type="EMBL" id="JAIOUQ010000016">
    <property type="protein sequence ID" value="MBZ2166993.1"/>
    <property type="molecule type" value="Genomic_DNA"/>
</dbReference>
<evidence type="ECO:0000313" key="1">
    <source>
        <dbReference type="EMBL" id="MBZ2166993.1"/>
    </source>
</evidence>
<comment type="caution">
    <text evidence="1">The sequence shown here is derived from an EMBL/GenBank/DDBJ whole genome shotgun (WGS) entry which is preliminary data.</text>
</comment>
<proteinExistence type="predicted"/>
<gene>
    <name evidence="1" type="ORF">K8N75_13190</name>
</gene>
<protein>
    <submittedName>
        <fullName evidence="1">Uncharacterized protein</fullName>
    </submittedName>
</protein>
<dbReference type="RefSeq" id="WP_223792527.1">
    <property type="nucleotide sequence ID" value="NZ_JAIOUQ010000016.1"/>
</dbReference>
<reference evidence="2" key="1">
    <citation type="journal article" date="2022" name="Microbiol. Resour. Announc.">
        <title>Draft Genome Sequence of a Methanogenic Archaeon from West Spitsbergen Permafrost.</title>
        <authorList>
            <person name="Trubitsyn V."/>
            <person name="Rivkina E."/>
            <person name="Shcherbakova V."/>
        </authorList>
    </citation>
    <scope>NUCLEOTIDE SEQUENCE [LARGE SCALE GENOMIC DNA]</scope>
    <source>
        <strain evidence="2">VT</strain>
    </source>
</reference>
<keyword evidence="2" id="KW-1185">Reference proteome</keyword>
<sequence length="69" mass="8147">MVKSVYIELVNGKRKEIVENEEFKYFHPYSAKVRSFVINANEIKISLEDDTIVNYPMTNIVSYSIKMRN</sequence>
<dbReference type="Proteomes" id="UP000825933">
    <property type="component" value="Unassembled WGS sequence"/>
</dbReference>
<dbReference type="AlphaFoldDB" id="A0A8T5V1R4"/>
<organism evidence="1 2">
    <name type="scientific">Methanobacterium spitsbergense</name>
    <dbReference type="NCBI Taxonomy" id="2874285"/>
    <lineage>
        <taxon>Archaea</taxon>
        <taxon>Methanobacteriati</taxon>
        <taxon>Methanobacteriota</taxon>
        <taxon>Methanomada group</taxon>
        <taxon>Methanobacteria</taxon>
        <taxon>Methanobacteriales</taxon>
        <taxon>Methanobacteriaceae</taxon>
        <taxon>Methanobacterium</taxon>
    </lineage>
</organism>
<name>A0A8T5V1R4_9EURY</name>
<accession>A0A8T5V1R4</accession>